<protein>
    <recommendedName>
        <fullName evidence="6">Core-binding (CB) domain-containing protein</fullName>
    </recommendedName>
</protein>
<evidence type="ECO:0000256" key="2">
    <source>
        <dbReference type="SAM" id="MobiDB-lite"/>
    </source>
</evidence>
<organism evidence="4 5">
    <name type="scientific">Lysinibacillus xylanilyticus</name>
    <dbReference type="NCBI Taxonomy" id="582475"/>
    <lineage>
        <taxon>Bacteria</taxon>
        <taxon>Bacillati</taxon>
        <taxon>Bacillota</taxon>
        <taxon>Bacilli</taxon>
        <taxon>Bacillales</taxon>
        <taxon>Bacillaceae</taxon>
        <taxon>Lysinibacillus</taxon>
    </lineage>
</organism>
<feature type="compositionally biased region" description="Basic and acidic residues" evidence="2">
    <location>
        <begin position="1"/>
        <end position="10"/>
    </location>
</feature>
<keyword evidence="5" id="KW-1185">Reference proteome</keyword>
<evidence type="ECO:0000313" key="4">
    <source>
        <dbReference type="EMBL" id="MEX3746103.1"/>
    </source>
</evidence>
<keyword evidence="1" id="KW-0238">DNA-binding</keyword>
<gene>
    <name evidence="3" type="ORF">AB1300_11725</name>
    <name evidence="4" type="ORF">AB1300_13270</name>
</gene>
<dbReference type="EMBL" id="JBFRHK010000007">
    <property type="protein sequence ID" value="MEX3746103.1"/>
    <property type="molecule type" value="Genomic_DNA"/>
</dbReference>
<sequence length="73" mass="8564">MRSLSERSKYEMTVNDKANNNPKAREDFDKKISNSTISNYTRNIKVFFSYLYQEQVIRTNPMKNVKNVKPGGK</sequence>
<evidence type="ECO:0000256" key="1">
    <source>
        <dbReference type="ARBA" id="ARBA00023125"/>
    </source>
</evidence>
<evidence type="ECO:0008006" key="6">
    <source>
        <dbReference type="Google" id="ProtNLM"/>
    </source>
</evidence>
<comment type="caution">
    <text evidence="4">The sequence shown here is derived from an EMBL/GenBank/DDBJ whole genome shotgun (WGS) entry which is preliminary data.</text>
</comment>
<feature type="region of interest" description="Disordered" evidence="2">
    <location>
        <begin position="1"/>
        <end position="27"/>
    </location>
</feature>
<name>A0ABV3VYV6_9BACI</name>
<dbReference type="EMBL" id="JBFRHK010000006">
    <property type="protein sequence ID" value="MEX3745803.1"/>
    <property type="molecule type" value="Genomic_DNA"/>
</dbReference>
<proteinExistence type="predicted"/>
<reference evidence="4 5" key="1">
    <citation type="submission" date="2024-07" db="EMBL/GenBank/DDBJ databases">
        <title>Characterization of a bacterium isolated from hydrolysated instant sea cucumber by whole-genome sequencing and metabolomics.</title>
        <authorList>
            <person name="Luo X."/>
            <person name="Zhang Z."/>
            <person name="Zheng Z."/>
            <person name="Zhang W."/>
            <person name="Ming T."/>
            <person name="Jiao L."/>
            <person name="Su X."/>
            <person name="Kong F."/>
            <person name="Xu J."/>
        </authorList>
    </citation>
    <scope>NUCLEOTIDE SEQUENCE [LARGE SCALE GENOMIC DNA]</scope>
    <source>
        <strain evidence="4 5">XL-2024</strain>
    </source>
</reference>
<evidence type="ECO:0000313" key="5">
    <source>
        <dbReference type="Proteomes" id="UP001558534"/>
    </source>
</evidence>
<evidence type="ECO:0000313" key="3">
    <source>
        <dbReference type="EMBL" id="MEX3745803.1"/>
    </source>
</evidence>
<dbReference type="InterPro" id="IPR010998">
    <property type="entry name" value="Integrase_recombinase_N"/>
</dbReference>
<dbReference type="RefSeq" id="WP_368636666.1">
    <property type="nucleotide sequence ID" value="NZ_JBFRHK010000006.1"/>
</dbReference>
<accession>A0ABV3VYV6</accession>
<dbReference type="Gene3D" id="1.10.150.130">
    <property type="match status" value="1"/>
</dbReference>
<dbReference type="Proteomes" id="UP001558534">
    <property type="component" value="Unassembled WGS sequence"/>
</dbReference>